<sequence length="237" mass="26863">MNDTKYSILFMRDDLDVRRFRLNPFWLKALVFTLVMLVVLASGGIYFGATALLDNLALKRENTELARRLKEAELRLTTLENMEKILESYDSSDLQSLLQNPEATTDTAADADDQTPDINLSELFPRVDTGSVRLEDMRLNLGPKQLQVNFNLLNNLNNTLLSGDTELALVTNDGRVVPLETQGTDLSFQIQRRKPMRARISLPDAVEADSVYGVRLTVKREDGKVIFSETYPQHRLD</sequence>
<accession>A0A1T4X389</accession>
<evidence type="ECO:0000313" key="4">
    <source>
        <dbReference type="Proteomes" id="UP000190027"/>
    </source>
</evidence>
<dbReference type="RefSeq" id="WP_078717246.1">
    <property type="nucleotide sequence ID" value="NZ_FUYC01000006.1"/>
</dbReference>
<evidence type="ECO:0000256" key="1">
    <source>
        <dbReference type="SAM" id="Coils"/>
    </source>
</evidence>
<proteinExistence type="predicted"/>
<organism evidence="3 4">
    <name type="scientific">Paucidesulfovibrio gracilis DSM 16080</name>
    <dbReference type="NCBI Taxonomy" id="1121449"/>
    <lineage>
        <taxon>Bacteria</taxon>
        <taxon>Pseudomonadati</taxon>
        <taxon>Thermodesulfobacteriota</taxon>
        <taxon>Desulfovibrionia</taxon>
        <taxon>Desulfovibrionales</taxon>
        <taxon>Desulfovibrionaceae</taxon>
        <taxon>Paucidesulfovibrio</taxon>
    </lineage>
</organism>
<keyword evidence="1" id="KW-0175">Coiled coil</keyword>
<keyword evidence="2" id="KW-0812">Transmembrane</keyword>
<reference evidence="3 4" key="1">
    <citation type="submission" date="2017-02" db="EMBL/GenBank/DDBJ databases">
        <authorList>
            <person name="Peterson S.W."/>
        </authorList>
    </citation>
    <scope>NUCLEOTIDE SEQUENCE [LARGE SCALE GENOMIC DNA]</scope>
    <source>
        <strain evidence="3 4">DSM 16080</strain>
    </source>
</reference>
<dbReference type="AlphaFoldDB" id="A0A1T4X389"/>
<feature type="coiled-coil region" evidence="1">
    <location>
        <begin position="55"/>
        <end position="82"/>
    </location>
</feature>
<protein>
    <submittedName>
        <fullName evidence="3">Uncharacterized protein</fullName>
    </submittedName>
</protein>
<feature type="transmembrane region" description="Helical" evidence="2">
    <location>
        <begin position="25"/>
        <end position="53"/>
    </location>
</feature>
<dbReference type="EMBL" id="FUYC01000006">
    <property type="protein sequence ID" value="SKA83628.1"/>
    <property type="molecule type" value="Genomic_DNA"/>
</dbReference>
<keyword evidence="2" id="KW-0472">Membrane</keyword>
<dbReference type="OrthoDB" id="5456782at2"/>
<dbReference type="STRING" id="1121449.SAMN02745704_01686"/>
<dbReference type="Proteomes" id="UP000190027">
    <property type="component" value="Unassembled WGS sequence"/>
</dbReference>
<evidence type="ECO:0000313" key="3">
    <source>
        <dbReference type="EMBL" id="SKA83628.1"/>
    </source>
</evidence>
<gene>
    <name evidence="3" type="ORF">SAMN02745704_01686</name>
</gene>
<name>A0A1T4X389_9BACT</name>
<keyword evidence="2" id="KW-1133">Transmembrane helix</keyword>
<keyword evidence="4" id="KW-1185">Reference proteome</keyword>
<evidence type="ECO:0000256" key="2">
    <source>
        <dbReference type="SAM" id="Phobius"/>
    </source>
</evidence>